<evidence type="ECO:0000313" key="6">
    <source>
        <dbReference type="Proteomes" id="UP000030645"/>
    </source>
</evidence>
<evidence type="ECO:0008006" key="7">
    <source>
        <dbReference type="Google" id="ProtNLM"/>
    </source>
</evidence>
<evidence type="ECO:0000313" key="5">
    <source>
        <dbReference type="EMBL" id="EXB63624.1"/>
    </source>
</evidence>
<feature type="domain" description="DUF547" evidence="3">
    <location>
        <begin position="419"/>
        <end position="554"/>
    </location>
</feature>
<dbReference type="eggNOG" id="ENOG502QRMJ">
    <property type="taxonomic scope" value="Eukaryota"/>
</dbReference>
<feature type="compositionally biased region" description="Polar residues" evidence="2">
    <location>
        <begin position="709"/>
        <end position="745"/>
    </location>
</feature>
<proteinExistence type="predicted"/>
<dbReference type="EMBL" id="KE344491">
    <property type="protein sequence ID" value="EXB63624.1"/>
    <property type="molecule type" value="Genomic_DNA"/>
</dbReference>
<evidence type="ECO:0000259" key="4">
    <source>
        <dbReference type="Pfam" id="PF14389"/>
    </source>
</evidence>
<protein>
    <recommendedName>
        <fullName evidence="7">DUF547 domain-containing protein</fullName>
    </recommendedName>
</protein>
<gene>
    <name evidence="5" type="ORF">L484_026965</name>
</gene>
<dbReference type="InterPro" id="IPR025757">
    <property type="entry name" value="MIP1_Leuzipper"/>
</dbReference>
<reference evidence="6" key="1">
    <citation type="submission" date="2013-01" db="EMBL/GenBank/DDBJ databases">
        <title>Draft Genome Sequence of a Mulberry Tree, Morus notabilis C.K. Schneid.</title>
        <authorList>
            <person name="He N."/>
            <person name="Zhao S."/>
        </authorList>
    </citation>
    <scope>NUCLEOTIDE SEQUENCE</scope>
</reference>
<accession>W9RBN6</accession>
<dbReference type="Pfam" id="PF14389">
    <property type="entry name" value="Lzipper-MIP1"/>
    <property type="match status" value="1"/>
</dbReference>
<keyword evidence="1" id="KW-0175">Coiled coil</keyword>
<feature type="domain" description="Ternary complex factor MIP1 leucine-zipper" evidence="4">
    <location>
        <begin position="79"/>
        <end position="160"/>
    </location>
</feature>
<dbReference type="PANTHER" id="PTHR23054:SF20">
    <property type="entry name" value="DUF547 DOMAIN-CONTAINING PROTEIN"/>
    <property type="match status" value="1"/>
</dbReference>
<organism evidence="5 6">
    <name type="scientific">Morus notabilis</name>
    <dbReference type="NCBI Taxonomy" id="981085"/>
    <lineage>
        <taxon>Eukaryota</taxon>
        <taxon>Viridiplantae</taxon>
        <taxon>Streptophyta</taxon>
        <taxon>Embryophyta</taxon>
        <taxon>Tracheophyta</taxon>
        <taxon>Spermatophyta</taxon>
        <taxon>Magnoliopsida</taxon>
        <taxon>eudicotyledons</taxon>
        <taxon>Gunneridae</taxon>
        <taxon>Pentapetalae</taxon>
        <taxon>rosids</taxon>
        <taxon>fabids</taxon>
        <taxon>Rosales</taxon>
        <taxon>Moraceae</taxon>
        <taxon>Moreae</taxon>
        <taxon>Morus</taxon>
    </lineage>
</organism>
<dbReference type="Proteomes" id="UP000030645">
    <property type="component" value="Unassembled WGS sequence"/>
</dbReference>
<feature type="coiled-coil region" evidence="1">
    <location>
        <begin position="858"/>
        <end position="913"/>
    </location>
</feature>
<dbReference type="AlphaFoldDB" id="W9RBN6"/>
<dbReference type="Pfam" id="PF04784">
    <property type="entry name" value="DUF547"/>
    <property type="match status" value="1"/>
</dbReference>
<dbReference type="PANTHER" id="PTHR23054">
    <property type="entry name" value="TERNARY COMPLEX FACTOR MIP1, LEUCINE-ZIPPER-RELATED"/>
    <property type="match status" value="1"/>
</dbReference>
<dbReference type="InterPro" id="IPR006869">
    <property type="entry name" value="DUF547"/>
</dbReference>
<evidence type="ECO:0000259" key="3">
    <source>
        <dbReference type="Pfam" id="PF04784"/>
    </source>
</evidence>
<keyword evidence="6" id="KW-1185">Reference proteome</keyword>
<name>W9RBN6_9ROSA</name>
<feature type="region of interest" description="Disordered" evidence="2">
    <location>
        <begin position="709"/>
        <end position="746"/>
    </location>
</feature>
<evidence type="ECO:0000256" key="2">
    <source>
        <dbReference type="SAM" id="MobiDB-lite"/>
    </source>
</evidence>
<sequence>MHGIKWRGYYSLKPFKFMEVEISTHKRSKSDPVKRKSKRDKLNAILEAPNRLKMVEKFRKEIVGTKGSAEARKRHIEKTDVQSSLNQEIMKLQRQLQDQFLVRHALEKALSYQPLSHEVAIDDSVPKPTKELIKEITVLELEILYLERYLLSLYRKTFDQQMSSASTADGRLDSALVTEKGTSSEVSGQADIMPHRENSVLHHSRNLMPPRNSLGSLQECDDMWEPEKLLDSSIHRSHSSLSQRSFCSFRTSPRKFLNNAVNSYHSLPLSMLEQAESSTPNASLAEHLGASLYDHVPETPNCLSEEMIRCISAIYCELSDPPLINQDSPSSPVAFSSSIYEASIHSHSEKWSSISRKIPFFNSHLDNPFHLDESEGLTRPYFRMLKVQWICRDSEKLREIDNMLQKFRSLVYQLEEVDLRKMKHEEKLAFWINVHNALVMHAFLVYGIPQNNLKRVSLVLKAAYNVGGHTISVDMIQNSILGCRLPRPGQWLRLLFSSKTKFKVGDARKAFGIDHPEPLLHFALCSGSQYDPAVRVYTPKRVFEELETAKEEYVQSNFIVHKEQKILLPKIVESFAKDSGLSLIDLVEMVDHFMPDSQRKNISIHHCQHKKICQLMNRSSPPEKTWLEDMLGVKNLRGLKGNRKRSRDKKVADASELLAKATKDCNKNNKSGKHPLHKVMETAESTPSAPKQSQQNLTEALVGVATRFSAPQDQTHENSVQVECTKSAPQKDLSSTQPHVQVKSETSNDDLVDFRGLAMLPRCHAALLEEACLDHPDLAICSGSRTSRWRHFAYETLGELLFFLHSTRRREMTEEMCKRLKGLWKEAQLLGFDLSWLSTTVTFGLSASSHLEWQREGVLTLENQKRHLNEERDSLRCQLSTLTMRLCQNERDSAALEKQFLQAKANLKLTEEAFLCVLF</sequence>
<evidence type="ECO:0000256" key="1">
    <source>
        <dbReference type="SAM" id="Coils"/>
    </source>
</evidence>